<dbReference type="InterPro" id="IPR016167">
    <property type="entry name" value="FAD-bd_PCMH_sub1"/>
</dbReference>
<dbReference type="Proteomes" id="UP001055247">
    <property type="component" value="Unassembled WGS sequence"/>
</dbReference>
<dbReference type="InterPro" id="IPR016166">
    <property type="entry name" value="FAD-bd_PCMH"/>
</dbReference>
<dbReference type="InterPro" id="IPR051264">
    <property type="entry name" value="FAD-oxidored/transferase_4"/>
</dbReference>
<dbReference type="GO" id="GO:0071949">
    <property type="term" value="F:FAD binding"/>
    <property type="evidence" value="ECO:0007669"/>
    <property type="project" value="InterPro"/>
</dbReference>
<dbReference type="EMBL" id="BPQO01000006">
    <property type="protein sequence ID" value="GJD88378.1"/>
    <property type="molecule type" value="Genomic_DNA"/>
</dbReference>
<dbReference type="InterPro" id="IPR016171">
    <property type="entry name" value="Vanillyl_alc_oxidase_C-sub2"/>
</dbReference>
<dbReference type="Pfam" id="PF02913">
    <property type="entry name" value="FAD-oxidase_C"/>
    <property type="match status" value="1"/>
</dbReference>
<keyword evidence="6" id="KW-1185">Reference proteome</keyword>
<dbReference type="Gene3D" id="3.30.43.10">
    <property type="entry name" value="Uridine Diphospho-n-acetylenolpyruvylglucosamine Reductase, domain 2"/>
    <property type="match status" value="1"/>
</dbReference>
<dbReference type="SUPFAM" id="SSF56176">
    <property type="entry name" value="FAD-binding/transporter-associated domain-like"/>
    <property type="match status" value="1"/>
</dbReference>
<keyword evidence="3" id="KW-0274">FAD</keyword>
<evidence type="ECO:0000256" key="3">
    <source>
        <dbReference type="ARBA" id="ARBA00022827"/>
    </source>
</evidence>
<dbReference type="Pfam" id="PF01565">
    <property type="entry name" value="FAD_binding_4"/>
    <property type="match status" value="1"/>
</dbReference>
<evidence type="ECO:0000313" key="5">
    <source>
        <dbReference type="EMBL" id="GJD88378.1"/>
    </source>
</evidence>
<feature type="domain" description="FAD-binding PCMH-type" evidence="4">
    <location>
        <begin position="39"/>
        <end position="220"/>
    </location>
</feature>
<dbReference type="Gene3D" id="3.30.70.2740">
    <property type="match status" value="1"/>
</dbReference>
<dbReference type="Gene3D" id="3.30.70.2190">
    <property type="match status" value="1"/>
</dbReference>
<accession>A0AAV4ZJN1</accession>
<dbReference type="InterPro" id="IPR016169">
    <property type="entry name" value="FAD-bd_PCMH_sub2"/>
</dbReference>
<sequence>MPDLSSAGLEPFRALLGEGGLVTDADSLTRYTHDQRALMRGQTPGVLRPRSTGEVQEIVRLAGRLGFGLVPQGGNTGYVGGATPEPGRGQLVVSLERMNRVRDVDATGFTLACDAGTILADAQAAAEARGCLLPLSLGAEGSCRLGGNVGTNAGGLQVLRYGMTRDLVLGLEVVLPDGSLLSDMRTLRKNNIGYDLKQLFIGAEGTLGIVTGVVLKLWPAQTRRATAWMQLAADAPIPEIAALVRRETADLASTFELISASSLALVAEMRGAELGLAAGPGGAVLLELSASSERIPLDDILLGTLEALMEAGHVEDAVLAQSERQRREMWTIRETIPEAEKHAGGSVKLDIAVPTSAVSRFLDRARALVEAEAPGTRLSFYGHVGDGNIHFNLMVPAGSDRLAYTAAVDAGIAHAVYAVAIDLGGSFSAEYGIGRFKRGLLARYGDPARLALIEAVKRAVDPQGLMNAGAMTGSSGA</sequence>
<evidence type="ECO:0000313" key="6">
    <source>
        <dbReference type="Proteomes" id="UP001055247"/>
    </source>
</evidence>
<proteinExistence type="inferred from homology"/>
<protein>
    <submittedName>
        <fullName evidence="5">FAD-linked oxidoreductase</fullName>
    </submittedName>
</protein>
<dbReference type="Gene3D" id="1.10.45.10">
    <property type="entry name" value="Vanillyl-alcohol Oxidase, Chain A, domain 4"/>
    <property type="match status" value="1"/>
</dbReference>
<reference evidence="5" key="2">
    <citation type="submission" date="2021-08" db="EMBL/GenBank/DDBJ databases">
        <authorList>
            <person name="Tani A."/>
            <person name="Ola A."/>
            <person name="Ogura Y."/>
            <person name="Katsura K."/>
            <person name="Hayashi T."/>
        </authorList>
    </citation>
    <scope>NUCLEOTIDE SEQUENCE</scope>
    <source>
        <strain evidence="5">DSM 16372</strain>
    </source>
</reference>
<dbReference type="PANTHER" id="PTHR43716">
    <property type="entry name" value="D-2-HYDROXYGLUTARATE DEHYDROGENASE, MITOCHONDRIAL"/>
    <property type="match status" value="1"/>
</dbReference>
<dbReference type="RefSeq" id="WP_066925206.1">
    <property type="nucleotide sequence ID" value="NZ_BPQO01000006.1"/>
</dbReference>
<evidence type="ECO:0000259" key="4">
    <source>
        <dbReference type="PROSITE" id="PS51387"/>
    </source>
</evidence>
<reference evidence="5" key="1">
    <citation type="journal article" date="2016" name="Front. Microbiol.">
        <title>Genome Sequence of the Piezophilic, Mesophilic Sulfate-Reducing Bacterium Desulfovibrio indicus J2T.</title>
        <authorList>
            <person name="Cao J."/>
            <person name="Maignien L."/>
            <person name="Shao Z."/>
            <person name="Alain K."/>
            <person name="Jebbar M."/>
        </authorList>
    </citation>
    <scope>NUCLEOTIDE SEQUENCE</scope>
    <source>
        <strain evidence="5">DSM 16372</strain>
    </source>
</reference>
<dbReference type="PROSITE" id="PS51387">
    <property type="entry name" value="FAD_PCMH"/>
    <property type="match status" value="1"/>
</dbReference>
<evidence type="ECO:0000256" key="2">
    <source>
        <dbReference type="ARBA" id="ARBA00022630"/>
    </source>
</evidence>
<dbReference type="Gene3D" id="3.30.465.10">
    <property type="match status" value="1"/>
</dbReference>
<dbReference type="AlphaFoldDB" id="A0AAV4ZJN1"/>
<keyword evidence="2" id="KW-0285">Flavoprotein</keyword>
<comment type="similarity">
    <text evidence="1">Belongs to the FAD-binding oxidoreductase/transferase type 4 family.</text>
</comment>
<dbReference type="SUPFAM" id="SSF55103">
    <property type="entry name" value="FAD-linked oxidases, C-terminal domain"/>
    <property type="match status" value="1"/>
</dbReference>
<dbReference type="PANTHER" id="PTHR43716:SF2">
    <property type="entry name" value="BLL6224 PROTEIN"/>
    <property type="match status" value="1"/>
</dbReference>
<dbReference type="InterPro" id="IPR036318">
    <property type="entry name" value="FAD-bd_PCMH-like_sf"/>
</dbReference>
<dbReference type="InterPro" id="IPR004113">
    <property type="entry name" value="FAD-bd_oxidored_4_C"/>
</dbReference>
<dbReference type="InterPro" id="IPR006094">
    <property type="entry name" value="Oxid_FAD_bind_N"/>
</dbReference>
<comment type="caution">
    <text evidence="5">The sequence shown here is derived from an EMBL/GenBank/DDBJ whole genome shotgun (WGS) entry which is preliminary data.</text>
</comment>
<dbReference type="InterPro" id="IPR016164">
    <property type="entry name" value="FAD-linked_Oxase-like_C"/>
</dbReference>
<organism evidence="5 6">
    <name type="scientific">Methylobacterium hispanicum</name>
    <dbReference type="NCBI Taxonomy" id="270350"/>
    <lineage>
        <taxon>Bacteria</taxon>
        <taxon>Pseudomonadati</taxon>
        <taxon>Pseudomonadota</taxon>
        <taxon>Alphaproteobacteria</taxon>
        <taxon>Hyphomicrobiales</taxon>
        <taxon>Methylobacteriaceae</taxon>
        <taxon>Methylobacterium</taxon>
    </lineage>
</organism>
<gene>
    <name evidence="5" type="ORF">BHAOGJBA_1894</name>
</gene>
<dbReference type="GO" id="GO:0022904">
    <property type="term" value="P:respiratory electron transport chain"/>
    <property type="evidence" value="ECO:0007669"/>
    <property type="project" value="TreeGrafter"/>
</dbReference>
<dbReference type="GO" id="GO:0003824">
    <property type="term" value="F:catalytic activity"/>
    <property type="evidence" value="ECO:0007669"/>
    <property type="project" value="InterPro"/>
</dbReference>
<evidence type="ECO:0000256" key="1">
    <source>
        <dbReference type="ARBA" id="ARBA00008000"/>
    </source>
</evidence>
<name>A0AAV4ZJN1_9HYPH</name>